<comment type="caution">
    <text evidence="2">The sequence shown here is derived from an EMBL/GenBank/DDBJ whole genome shotgun (WGS) entry which is preliminary data.</text>
</comment>
<name>A0ABU7AKG1_9TELE</name>
<dbReference type="EMBL" id="JAHUTI010020344">
    <property type="protein sequence ID" value="MED6238687.1"/>
    <property type="molecule type" value="Genomic_DNA"/>
</dbReference>
<evidence type="ECO:0008006" key="4">
    <source>
        <dbReference type="Google" id="ProtNLM"/>
    </source>
</evidence>
<evidence type="ECO:0000313" key="2">
    <source>
        <dbReference type="EMBL" id="MED6238687.1"/>
    </source>
</evidence>
<accession>A0ABU7AKG1</accession>
<protein>
    <recommendedName>
        <fullName evidence="4">Secreted protein</fullName>
    </recommendedName>
</protein>
<organism evidence="2 3">
    <name type="scientific">Ataeniobius toweri</name>
    <dbReference type="NCBI Taxonomy" id="208326"/>
    <lineage>
        <taxon>Eukaryota</taxon>
        <taxon>Metazoa</taxon>
        <taxon>Chordata</taxon>
        <taxon>Craniata</taxon>
        <taxon>Vertebrata</taxon>
        <taxon>Euteleostomi</taxon>
        <taxon>Actinopterygii</taxon>
        <taxon>Neopterygii</taxon>
        <taxon>Teleostei</taxon>
        <taxon>Neoteleostei</taxon>
        <taxon>Acanthomorphata</taxon>
        <taxon>Ovalentaria</taxon>
        <taxon>Atherinomorphae</taxon>
        <taxon>Cyprinodontiformes</taxon>
        <taxon>Goodeidae</taxon>
        <taxon>Ataeniobius</taxon>
    </lineage>
</organism>
<reference evidence="2 3" key="1">
    <citation type="submission" date="2021-07" db="EMBL/GenBank/DDBJ databases">
        <authorList>
            <person name="Palmer J.M."/>
        </authorList>
    </citation>
    <scope>NUCLEOTIDE SEQUENCE [LARGE SCALE GENOMIC DNA]</scope>
    <source>
        <strain evidence="2 3">AT_MEX2019</strain>
        <tissue evidence="2">Muscle</tissue>
    </source>
</reference>
<sequence>MFAWSACCCLINPCLDCSGLCAPPAPTLRPVACGPSPSITLTVGGRTNEPPPPPLCFFGGDFTPGRTDHPTPPRIISMQPKRVKAADVRGYQGGGLLKRAVPITHGDALRTSAGGSAPESTFSVETWESSATNDGHLHRQSRKCPILWLFQTALGLERQHLQGALQRVPGFLCYVYSHQHHLQIFPL</sequence>
<keyword evidence="3" id="KW-1185">Reference proteome</keyword>
<evidence type="ECO:0000313" key="3">
    <source>
        <dbReference type="Proteomes" id="UP001345963"/>
    </source>
</evidence>
<feature type="signal peptide" evidence="1">
    <location>
        <begin position="1"/>
        <end position="16"/>
    </location>
</feature>
<proteinExistence type="predicted"/>
<feature type="chain" id="PRO_5046945288" description="Secreted protein" evidence="1">
    <location>
        <begin position="17"/>
        <end position="187"/>
    </location>
</feature>
<evidence type="ECO:0000256" key="1">
    <source>
        <dbReference type="SAM" id="SignalP"/>
    </source>
</evidence>
<keyword evidence="1" id="KW-0732">Signal</keyword>
<gene>
    <name evidence="2" type="ORF">ATANTOWER_027556</name>
</gene>
<dbReference type="Proteomes" id="UP001345963">
    <property type="component" value="Unassembled WGS sequence"/>
</dbReference>